<evidence type="ECO:0000256" key="1">
    <source>
        <dbReference type="SAM" id="Phobius"/>
    </source>
</evidence>
<sequence length="87" mass="10195">MIVAILSHGWVVLDFFVDEDWFLYTLDGMYESFAFYNIYGFSAMMPALWTLQTQYLALQPREVSRPTLIACIILFIAGWLLRYSVLQ</sequence>
<dbReference type="AlphaFoldDB" id="A0A1Q5TB01"/>
<organism evidence="2 3">
    <name type="scientific">Penicillium subrubescens</name>
    <dbReference type="NCBI Taxonomy" id="1316194"/>
    <lineage>
        <taxon>Eukaryota</taxon>
        <taxon>Fungi</taxon>
        <taxon>Dikarya</taxon>
        <taxon>Ascomycota</taxon>
        <taxon>Pezizomycotina</taxon>
        <taxon>Eurotiomycetes</taxon>
        <taxon>Eurotiomycetidae</taxon>
        <taxon>Eurotiales</taxon>
        <taxon>Aspergillaceae</taxon>
        <taxon>Penicillium</taxon>
    </lineage>
</organism>
<feature type="transmembrane region" description="Helical" evidence="1">
    <location>
        <begin position="33"/>
        <end position="51"/>
    </location>
</feature>
<dbReference type="Proteomes" id="UP000186955">
    <property type="component" value="Unassembled WGS sequence"/>
</dbReference>
<protein>
    <submittedName>
        <fullName evidence="2">Uncharacterized protein</fullName>
    </submittedName>
</protein>
<evidence type="ECO:0000313" key="3">
    <source>
        <dbReference type="Proteomes" id="UP000186955"/>
    </source>
</evidence>
<feature type="transmembrane region" description="Helical" evidence="1">
    <location>
        <begin position="63"/>
        <end position="81"/>
    </location>
</feature>
<keyword evidence="1" id="KW-1133">Transmembrane helix</keyword>
<gene>
    <name evidence="2" type="ORF">PENSUB_10114</name>
</gene>
<dbReference type="EMBL" id="MNBE01000695">
    <property type="protein sequence ID" value="OKO97320.1"/>
    <property type="molecule type" value="Genomic_DNA"/>
</dbReference>
<name>A0A1Q5TB01_9EURO</name>
<comment type="caution">
    <text evidence="2">The sequence shown here is derived from an EMBL/GenBank/DDBJ whole genome shotgun (WGS) entry which is preliminary data.</text>
</comment>
<dbReference type="STRING" id="1316194.A0A1Q5TB01"/>
<proteinExistence type="predicted"/>
<evidence type="ECO:0000313" key="2">
    <source>
        <dbReference type="EMBL" id="OKO97320.1"/>
    </source>
</evidence>
<keyword evidence="1" id="KW-0812">Transmembrane</keyword>
<keyword evidence="1" id="KW-0472">Membrane</keyword>
<keyword evidence="3" id="KW-1185">Reference proteome</keyword>
<accession>A0A1Q5TB01</accession>
<reference evidence="2 3" key="1">
    <citation type="submission" date="2016-10" db="EMBL/GenBank/DDBJ databases">
        <title>Genome sequence of the ascomycete fungus Penicillium subrubescens.</title>
        <authorList>
            <person name="De Vries R.P."/>
            <person name="Peng M."/>
            <person name="Dilokpimol A."/>
            <person name="Hilden K."/>
            <person name="Makela M.R."/>
            <person name="Grigoriev I."/>
            <person name="Riley R."/>
            <person name="Granchi Z."/>
        </authorList>
    </citation>
    <scope>NUCLEOTIDE SEQUENCE [LARGE SCALE GENOMIC DNA]</scope>
    <source>
        <strain evidence="2 3">CBS 132785</strain>
    </source>
</reference>